<dbReference type="EMBL" id="JABAHZ010000004">
    <property type="protein sequence ID" value="NLR80925.1"/>
    <property type="molecule type" value="Genomic_DNA"/>
</dbReference>
<dbReference type="CDD" id="cd07246">
    <property type="entry name" value="VOC_like"/>
    <property type="match status" value="1"/>
</dbReference>
<protein>
    <submittedName>
        <fullName evidence="2">VOC family protein</fullName>
    </submittedName>
</protein>
<reference evidence="2 3" key="1">
    <citation type="submission" date="2020-04" db="EMBL/GenBank/DDBJ databases">
        <authorList>
            <person name="Yin C."/>
        </authorList>
    </citation>
    <scope>NUCLEOTIDE SEQUENCE [LARGE SCALE GENOMIC DNA]</scope>
    <source>
        <strain evidence="2 3">Ak56</strain>
    </source>
</reference>
<dbReference type="InterPro" id="IPR029068">
    <property type="entry name" value="Glyas_Bleomycin-R_OHBP_Dase"/>
</dbReference>
<name>A0A847SNP3_9BACT</name>
<accession>A0A847SNP3</accession>
<dbReference type="Gene3D" id="3.30.720.120">
    <property type="match status" value="1"/>
</dbReference>
<sequence>MKLPEGYQQVIPYLVIRNAEQFYGFAQQAFGAVEKMRVYDEETKVFKHGEISIGGSVIMFGQTNDNWGTQNAGLFIYVENADDSYQKSIEAGAKEVLPLSDQSYGRTCGVEDPFGNTWWITSVQ</sequence>
<dbReference type="InterPro" id="IPR004360">
    <property type="entry name" value="Glyas_Fos-R_dOase_dom"/>
</dbReference>
<evidence type="ECO:0000259" key="1">
    <source>
        <dbReference type="PROSITE" id="PS51819"/>
    </source>
</evidence>
<dbReference type="InterPro" id="IPR037523">
    <property type="entry name" value="VOC_core"/>
</dbReference>
<gene>
    <name evidence="2" type="ORF">HGH91_20000</name>
</gene>
<dbReference type="AlphaFoldDB" id="A0A847SNP3"/>
<dbReference type="Proteomes" id="UP000552864">
    <property type="component" value="Unassembled WGS sequence"/>
</dbReference>
<dbReference type="RefSeq" id="WP_168740557.1">
    <property type="nucleotide sequence ID" value="NZ_JABAHZ010000004.1"/>
</dbReference>
<proteinExistence type="predicted"/>
<organism evidence="2 3">
    <name type="scientific">Chitinophaga eiseniae</name>
    <dbReference type="NCBI Taxonomy" id="634771"/>
    <lineage>
        <taxon>Bacteria</taxon>
        <taxon>Pseudomonadati</taxon>
        <taxon>Bacteroidota</taxon>
        <taxon>Chitinophagia</taxon>
        <taxon>Chitinophagales</taxon>
        <taxon>Chitinophagaceae</taxon>
        <taxon>Chitinophaga</taxon>
    </lineage>
</organism>
<dbReference type="SUPFAM" id="SSF54593">
    <property type="entry name" value="Glyoxalase/Bleomycin resistance protein/Dihydroxybiphenyl dioxygenase"/>
    <property type="match status" value="1"/>
</dbReference>
<dbReference type="PROSITE" id="PS51819">
    <property type="entry name" value="VOC"/>
    <property type="match status" value="1"/>
</dbReference>
<feature type="domain" description="VOC" evidence="1">
    <location>
        <begin position="6"/>
        <end position="123"/>
    </location>
</feature>
<evidence type="ECO:0000313" key="2">
    <source>
        <dbReference type="EMBL" id="NLR80925.1"/>
    </source>
</evidence>
<dbReference type="PANTHER" id="PTHR34109:SF1">
    <property type="entry name" value="VOC DOMAIN-CONTAINING PROTEIN"/>
    <property type="match status" value="1"/>
</dbReference>
<comment type="caution">
    <text evidence="2">The sequence shown here is derived from an EMBL/GenBank/DDBJ whole genome shotgun (WGS) entry which is preliminary data.</text>
</comment>
<keyword evidence="3" id="KW-1185">Reference proteome</keyword>
<evidence type="ECO:0000313" key="3">
    <source>
        <dbReference type="Proteomes" id="UP000552864"/>
    </source>
</evidence>
<dbReference type="Pfam" id="PF00903">
    <property type="entry name" value="Glyoxalase"/>
    <property type="match status" value="1"/>
</dbReference>
<dbReference type="Gene3D" id="3.30.720.110">
    <property type="match status" value="1"/>
</dbReference>
<dbReference type="PANTHER" id="PTHR34109">
    <property type="entry name" value="BNAUNNG04460D PROTEIN-RELATED"/>
    <property type="match status" value="1"/>
</dbReference>